<dbReference type="Pfam" id="PF00248">
    <property type="entry name" value="Aldo_ket_red"/>
    <property type="match status" value="1"/>
</dbReference>
<evidence type="ECO:0000259" key="4">
    <source>
        <dbReference type="Pfam" id="PF00248"/>
    </source>
</evidence>
<proteinExistence type="inferred from homology"/>
<dbReference type="PRINTS" id="PR01577">
    <property type="entry name" value="KCNABCHANNEL"/>
</dbReference>
<evidence type="ECO:0000256" key="1">
    <source>
        <dbReference type="ARBA" id="ARBA00006515"/>
    </source>
</evidence>
<evidence type="ECO:0000256" key="3">
    <source>
        <dbReference type="ARBA" id="ARBA00023002"/>
    </source>
</evidence>
<gene>
    <name evidence="5" type="ORF">H9862_06715</name>
</gene>
<name>A0A9D2AIC4_9BACT</name>
<comment type="caution">
    <text evidence="5">The sequence shown here is derived from an EMBL/GenBank/DDBJ whole genome shotgun (WGS) entry which is preliminary data.</text>
</comment>
<organism evidence="5 6">
    <name type="scientific">Candidatus Akkermansia intestinigallinarum</name>
    <dbReference type="NCBI Taxonomy" id="2838431"/>
    <lineage>
        <taxon>Bacteria</taxon>
        <taxon>Pseudomonadati</taxon>
        <taxon>Verrucomicrobiota</taxon>
        <taxon>Verrucomicrobiia</taxon>
        <taxon>Verrucomicrobiales</taxon>
        <taxon>Akkermansiaceae</taxon>
        <taxon>Akkermansia</taxon>
    </lineage>
</organism>
<protein>
    <submittedName>
        <fullName evidence="5">Aldo/keto reductase</fullName>
    </submittedName>
</protein>
<dbReference type="PANTHER" id="PTHR43150">
    <property type="entry name" value="HYPERKINETIC, ISOFORM M"/>
    <property type="match status" value="1"/>
</dbReference>
<feature type="domain" description="NADP-dependent oxidoreductase" evidence="4">
    <location>
        <begin position="22"/>
        <end position="322"/>
    </location>
</feature>
<evidence type="ECO:0000256" key="2">
    <source>
        <dbReference type="ARBA" id="ARBA00022857"/>
    </source>
</evidence>
<keyword evidence="2" id="KW-0521">NADP</keyword>
<comment type="similarity">
    <text evidence="1">Belongs to the shaker potassium channel beta subunit family.</text>
</comment>
<dbReference type="CDD" id="cd19089">
    <property type="entry name" value="AKR_AKR14A1_2"/>
    <property type="match status" value="1"/>
</dbReference>
<evidence type="ECO:0000313" key="5">
    <source>
        <dbReference type="EMBL" id="HIX20273.1"/>
    </source>
</evidence>
<dbReference type="GO" id="GO:0051596">
    <property type="term" value="P:methylglyoxal catabolic process"/>
    <property type="evidence" value="ECO:0007669"/>
    <property type="project" value="TreeGrafter"/>
</dbReference>
<dbReference type="InterPro" id="IPR005399">
    <property type="entry name" value="K_chnl_volt-dep_bsu_KCNAB-rel"/>
</dbReference>
<reference evidence="5" key="1">
    <citation type="journal article" date="2021" name="PeerJ">
        <title>Extensive microbial diversity within the chicken gut microbiome revealed by metagenomics and culture.</title>
        <authorList>
            <person name="Gilroy R."/>
            <person name="Ravi A."/>
            <person name="Getino M."/>
            <person name="Pursley I."/>
            <person name="Horton D.L."/>
            <person name="Alikhan N.F."/>
            <person name="Baker D."/>
            <person name="Gharbi K."/>
            <person name="Hall N."/>
            <person name="Watson M."/>
            <person name="Adriaenssens E.M."/>
            <person name="Foster-Nyarko E."/>
            <person name="Jarju S."/>
            <person name="Secka A."/>
            <person name="Antonio M."/>
            <person name="Oren A."/>
            <person name="Chaudhuri R.R."/>
            <person name="La Ragione R."/>
            <person name="Hildebrand F."/>
            <person name="Pallen M.J."/>
        </authorList>
    </citation>
    <scope>NUCLEOTIDE SEQUENCE</scope>
    <source>
        <strain evidence="5">14975</strain>
    </source>
</reference>
<reference evidence="5" key="2">
    <citation type="submission" date="2021-04" db="EMBL/GenBank/DDBJ databases">
        <authorList>
            <person name="Gilroy R."/>
        </authorList>
    </citation>
    <scope>NUCLEOTIDE SEQUENCE</scope>
    <source>
        <strain evidence="5">14975</strain>
    </source>
</reference>
<dbReference type="SUPFAM" id="SSF51430">
    <property type="entry name" value="NAD(P)-linked oxidoreductase"/>
    <property type="match status" value="1"/>
</dbReference>
<evidence type="ECO:0000313" key="6">
    <source>
        <dbReference type="Proteomes" id="UP000823964"/>
    </source>
</evidence>
<dbReference type="GO" id="GO:0016491">
    <property type="term" value="F:oxidoreductase activity"/>
    <property type="evidence" value="ECO:0007669"/>
    <property type="project" value="UniProtKB-KW"/>
</dbReference>
<dbReference type="EMBL" id="DXFQ01000122">
    <property type="protein sequence ID" value="HIX20273.1"/>
    <property type="molecule type" value="Genomic_DNA"/>
</dbReference>
<dbReference type="InterPro" id="IPR023210">
    <property type="entry name" value="NADP_OxRdtase_dom"/>
</dbReference>
<dbReference type="Gene3D" id="3.20.20.100">
    <property type="entry name" value="NADP-dependent oxidoreductase domain"/>
    <property type="match status" value="1"/>
</dbReference>
<dbReference type="PANTHER" id="PTHR43150:SF4">
    <property type="entry name" value="L-GLYCERALDEHYDE 3-PHOSPHATE REDUCTASE"/>
    <property type="match status" value="1"/>
</dbReference>
<dbReference type="InterPro" id="IPR036812">
    <property type="entry name" value="NAD(P)_OxRdtase_dom_sf"/>
</dbReference>
<keyword evidence="3" id="KW-0560">Oxidoreductase</keyword>
<accession>A0A9D2AIC4</accession>
<dbReference type="AlphaFoldDB" id="A0A9D2AIC4"/>
<dbReference type="Proteomes" id="UP000823964">
    <property type="component" value="Unassembled WGS sequence"/>
</dbReference>
<sequence length="327" mass="35555">MQEMSPGMSYRRCGRSGVLLPELSLGLWHNFGAADDRSACRDMLARALELGVCHFDLGDNYGPPPGAAEARFGELLASDFAAHRDEMFVSTKAGHAMWPGPYGDWGSRKHLLAGLDQSLRRMRLDYVDVFYSHRPDPETPIEETVGALVQAVRSGKALYVGLSKYPPALFERACELLAEEKVPCLMHQYRYNLLDRSCEAGMLPATRRRQVGSVVFSPLAQGVLSGKYRGGVLPADSRAVRADSPFLNAARVAETAERTERLARLADEAGIPLPQLAIRWLLAQPGITSVIIGARRVSQLEQCAAAAGQAPLPDDLLRALNEASGAA</sequence>